<evidence type="ECO:0000256" key="2">
    <source>
        <dbReference type="ARBA" id="ARBA00023163"/>
    </source>
</evidence>
<gene>
    <name evidence="4" type="ORF">EV190_101858</name>
</gene>
<keyword evidence="3" id="KW-0472">Membrane</keyword>
<dbReference type="Proteomes" id="UP000295281">
    <property type="component" value="Unassembled WGS sequence"/>
</dbReference>
<evidence type="ECO:0000313" key="4">
    <source>
        <dbReference type="EMBL" id="TDQ55527.1"/>
    </source>
</evidence>
<evidence type="ECO:0000313" key="5">
    <source>
        <dbReference type="Proteomes" id="UP000295281"/>
    </source>
</evidence>
<evidence type="ECO:0000256" key="3">
    <source>
        <dbReference type="SAM" id="Phobius"/>
    </source>
</evidence>
<protein>
    <submittedName>
        <fullName evidence="4">Uncharacterized protein</fullName>
    </submittedName>
</protein>
<keyword evidence="1" id="KW-0805">Transcription regulation</keyword>
<sequence>MTSHVDPETLALFAEGLLDEDEEQQVRACLAESEETRAQLSALTEVSQILAAAPVPPMPDGLISRIDEALRAESDQHTAASDDGYAPPPSVDDVADVVPLRRKRGPARWMPYLVAAAAVVFVLGAGAAVLNGLSSSTGGGDTAAQAPQEAAEPDTALSYQLSVVSSGTDYTAADLPGQGASVLERSVVRDGPATPGGDAEEAAPLQEQPFSAEVSSCVGTLSRTYPAQPVLIDLASYEGHPAWIMLYPIAEGTGAGGHELLVVGPDCAEGTDPAAAVIATAVIPSD</sequence>
<name>A0A4R6VEP0_9ACTN</name>
<comment type="caution">
    <text evidence="4">The sequence shown here is derived from an EMBL/GenBank/DDBJ whole genome shotgun (WGS) entry which is preliminary data.</text>
</comment>
<proteinExistence type="predicted"/>
<keyword evidence="5" id="KW-1185">Reference proteome</keyword>
<reference evidence="4 5" key="1">
    <citation type="submission" date="2019-03" db="EMBL/GenBank/DDBJ databases">
        <title>Genomic Encyclopedia of Type Strains, Phase IV (KMG-IV): sequencing the most valuable type-strain genomes for metagenomic binning, comparative biology and taxonomic classification.</title>
        <authorList>
            <person name="Goeker M."/>
        </authorList>
    </citation>
    <scope>NUCLEOTIDE SEQUENCE [LARGE SCALE GENOMIC DNA]</scope>
    <source>
        <strain evidence="4 5">DSM 46770</strain>
    </source>
</reference>
<organism evidence="4 5">
    <name type="scientific">Actinorugispora endophytica</name>
    <dbReference type="NCBI Taxonomy" id="1605990"/>
    <lineage>
        <taxon>Bacteria</taxon>
        <taxon>Bacillati</taxon>
        <taxon>Actinomycetota</taxon>
        <taxon>Actinomycetes</taxon>
        <taxon>Streptosporangiales</taxon>
        <taxon>Nocardiopsidaceae</taxon>
        <taxon>Actinorugispora</taxon>
    </lineage>
</organism>
<dbReference type="OrthoDB" id="3436486at2"/>
<evidence type="ECO:0000256" key="1">
    <source>
        <dbReference type="ARBA" id="ARBA00023015"/>
    </source>
</evidence>
<feature type="transmembrane region" description="Helical" evidence="3">
    <location>
        <begin position="109"/>
        <end position="130"/>
    </location>
</feature>
<keyword evidence="3" id="KW-0812">Transmembrane</keyword>
<keyword evidence="3" id="KW-1133">Transmembrane helix</keyword>
<dbReference type="Gene3D" id="1.10.10.1320">
    <property type="entry name" value="Anti-sigma factor, zinc-finger domain"/>
    <property type="match status" value="1"/>
</dbReference>
<dbReference type="AlphaFoldDB" id="A0A4R6VEP0"/>
<keyword evidence="2" id="KW-0804">Transcription</keyword>
<dbReference type="RefSeq" id="WP_133740023.1">
    <property type="nucleotide sequence ID" value="NZ_SNYN01000001.1"/>
</dbReference>
<dbReference type="InterPro" id="IPR041916">
    <property type="entry name" value="Anti_sigma_zinc_sf"/>
</dbReference>
<accession>A0A4R6VEP0</accession>
<dbReference type="EMBL" id="SNYN01000001">
    <property type="protein sequence ID" value="TDQ55527.1"/>
    <property type="molecule type" value="Genomic_DNA"/>
</dbReference>